<evidence type="ECO:0000313" key="6">
    <source>
        <dbReference type="EMBL" id="OGK37825.1"/>
    </source>
</evidence>
<feature type="transmembrane region" description="Helical" evidence="5">
    <location>
        <begin position="125"/>
        <end position="154"/>
    </location>
</feature>
<feature type="transmembrane region" description="Helical" evidence="5">
    <location>
        <begin position="5"/>
        <end position="25"/>
    </location>
</feature>
<dbReference type="PANTHER" id="PTHR12714">
    <property type="entry name" value="PROTEIN-S ISOPRENYLCYSTEINE O-METHYLTRANSFERASE"/>
    <property type="match status" value="1"/>
</dbReference>
<reference evidence="6 7" key="1">
    <citation type="journal article" date="2016" name="Nat. Commun.">
        <title>Thousands of microbial genomes shed light on interconnected biogeochemical processes in an aquifer system.</title>
        <authorList>
            <person name="Anantharaman K."/>
            <person name="Brown C.T."/>
            <person name="Hug L.A."/>
            <person name="Sharon I."/>
            <person name="Castelle C.J."/>
            <person name="Probst A.J."/>
            <person name="Thomas B.C."/>
            <person name="Singh A."/>
            <person name="Wilkins M.J."/>
            <person name="Karaoz U."/>
            <person name="Brodie E.L."/>
            <person name="Williams K.H."/>
            <person name="Hubbard S.S."/>
            <person name="Banfield J.F."/>
        </authorList>
    </citation>
    <scope>NUCLEOTIDE SEQUENCE [LARGE SCALE GENOMIC DNA]</scope>
</reference>
<dbReference type="EMBL" id="MGAC01000030">
    <property type="protein sequence ID" value="OGK37825.1"/>
    <property type="molecule type" value="Genomic_DNA"/>
</dbReference>
<sequence>MLIRVLSIIVLTLGLGVLALFWMVTVPKKLGIPVYFKTGGFWRVIVGTLIVGLSVLSSTRFPFPPQQFDIFIILTGITLYITGSLLAIAAKLTMSDRWGMPAGHDHQRQNKLFTNGPFAISRNPIYTGLLLVFFGYSLAIKSVFIFLIIPYYLLILNYVKKEEILLEKYFGQKYLVYKSQVPRFLGLKY</sequence>
<keyword evidence="2 5" id="KW-0812">Transmembrane</keyword>
<gene>
    <name evidence="6" type="ORF">A3F03_04770</name>
</gene>
<evidence type="ECO:0000256" key="3">
    <source>
        <dbReference type="ARBA" id="ARBA00022989"/>
    </source>
</evidence>
<comment type="caution">
    <text evidence="6">The sequence shown here is derived from an EMBL/GenBank/DDBJ whole genome shotgun (WGS) entry which is preliminary data.</text>
</comment>
<comment type="subcellular location">
    <subcellularLocation>
        <location evidence="1">Endomembrane system</location>
        <topology evidence="1">Multi-pass membrane protein</topology>
    </subcellularLocation>
</comment>
<dbReference type="Pfam" id="PF04191">
    <property type="entry name" value="PEMT"/>
    <property type="match status" value="1"/>
</dbReference>
<feature type="transmembrane region" description="Helical" evidence="5">
    <location>
        <begin position="70"/>
        <end position="90"/>
    </location>
</feature>
<keyword evidence="3 5" id="KW-1133">Transmembrane helix</keyword>
<evidence type="ECO:0000256" key="5">
    <source>
        <dbReference type="SAM" id="Phobius"/>
    </source>
</evidence>
<proteinExistence type="predicted"/>
<dbReference type="Gene3D" id="1.20.120.1630">
    <property type="match status" value="1"/>
</dbReference>
<name>A0A1F7I373_9BACT</name>
<dbReference type="GO" id="GO:0012505">
    <property type="term" value="C:endomembrane system"/>
    <property type="evidence" value="ECO:0007669"/>
    <property type="project" value="UniProtKB-SubCell"/>
</dbReference>
<accession>A0A1F7I373</accession>
<keyword evidence="4 5" id="KW-0472">Membrane</keyword>
<evidence type="ECO:0000256" key="1">
    <source>
        <dbReference type="ARBA" id="ARBA00004127"/>
    </source>
</evidence>
<evidence type="ECO:0000256" key="2">
    <source>
        <dbReference type="ARBA" id="ARBA00022692"/>
    </source>
</evidence>
<evidence type="ECO:0000313" key="7">
    <source>
        <dbReference type="Proteomes" id="UP000176803"/>
    </source>
</evidence>
<evidence type="ECO:0008006" key="8">
    <source>
        <dbReference type="Google" id="ProtNLM"/>
    </source>
</evidence>
<evidence type="ECO:0000256" key="4">
    <source>
        <dbReference type="ARBA" id="ARBA00023136"/>
    </source>
</evidence>
<organism evidence="6 7">
    <name type="scientific">Candidatus Roizmanbacteria bacterium RIFCSPHIGHO2_12_FULL_41_11</name>
    <dbReference type="NCBI Taxonomy" id="1802052"/>
    <lineage>
        <taxon>Bacteria</taxon>
        <taxon>Candidatus Roizmaniibacteriota</taxon>
    </lineage>
</organism>
<dbReference type="PANTHER" id="PTHR12714:SF9">
    <property type="entry name" value="PROTEIN-S-ISOPRENYLCYSTEINE O-METHYLTRANSFERASE"/>
    <property type="match status" value="1"/>
</dbReference>
<dbReference type="InterPro" id="IPR007318">
    <property type="entry name" value="Phopholipid_MeTrfase"/>
</dbReference>
<protein>
    <recommendedName>
        <fullName evidence="8">Steroid 5-alpha reductase C-terminal domain-containing protein</fullName>
    </recommendedName>
</protein>
<dbReference type="AlphaFoldDB" id="A0A1F7I373"/>
<dbReference type="Proteomes" id="UP000176803">
    <property type="component" value="Unassembled WGS sequence"/>
</dbReference>
<feature type="transmembrane region" description="Helical" evidence="5">
    <location>
        <begin position="40"/>
        <end position="58"/>
    </location>
</feature>
<dbReference type="GO" id="GO:0016740">
    <property type="term" value="F:transferase activity"/>
    <property type="evidence" value="ECO:0007669"/>
    <property type="project" value="UniProtKB-ARBA"/>
</dbReference>